<keyword evidence="6 9" id="KW-0472">Membrane</keyword>
<organism evidence="10 11">
    <name type="scientific">Dipteronia sinensis</name>
    <dbReference type="NCBI Taxonomy" id="43782"/>
    <lineage>
        <taxon>Eukaryota</taxon>
        <taxon>Viridiplantae</taxon>
        <taxon>Streptophyta</taxon>
        <taxon>Embryophyta</taxon>
        <taxon>Tracheophyta</taxon>
        <taxon>Spermatophyta</taxon>
        <taxon>Magnoliopsida</taxon>
        <taxon>eudicotyledons</taxon>
        <taxon>Gunneridae</taxon>
        <taxon>Pentapetalae</taxon>
        <taxon>rosids</taxon>
        <taxon>malvids</taxon>
        <taxon>Sapindales</taxon>
        <taxon>Sapindaceae</taxon>
        <taxon>Hippocastanoideae</taxon>
        <taxon>Acereae</taxon>
        <taxon>Dipteronia</taxon>
    </lineage>
</organism>
<name>A0AAE0B2F7_9ROSI</name>
<comment type="caution">
    <text evidence="10">The sequence shown here is derived from an EMBL/GenBank/DDBJ whole genome shotgun (WGS) entry which is preliminary data.</text>
</comment>
<dbReference type="GO" id="GO:0050826">
    <property type="term" value="P:response to freezing"/>
    <property type="evidence" value="ECO:0007669"/>
    <property type="project" value="TreeGrafter"/>
</dbReference>
<evidence type="ECO:0000256" key="1">
    <source>
        <dbReference type="ARBA" id="ARBA00002582"/>
    </source>
</evidence>
<evidence type="ECO:0000256" key="3">
    <source>
        <dbReference type="ARBA" id="ARBA00022677"/>
    </source>
</evidence>
<protein>
    <recommendedName>
        <fullName evidence="7">Oleosin</fullName>
    </recommendedName>
</protein>
<keyword evidence="11" id="KW-1185">Reference proteome</keyword>
<dbReference type="PANTHER" id="PTHR33203:SF44">
    <property type="entry name" value="OLEOSIN 20.3 KDA"/>
    <property type="match status" value="1"/>
</dbReference>
<evidence type="ECO:0000256" key="6">
    <source>
        <dbReference type="ARBA" id="ARBA00023136"/>
    </source>
</evidence>
<evidence type="ECO:0000256" key="2">
    <source>
        <dbReference type="ARBA" id="ARBA00010858"/>
    </source>
</evidence>
<dbReference type="GO" id="GO:0019915">
    <property type="term" value="P:lipid storage"/>
    <property type="evidence" value="ECO:0007669"/>
    <property type="project" value="TreeGrafter"/>
</dbReference>
<dbReference type="GO" id="GO:0016020">
    <property type="term" value="C:membrane"/>
    <property type="evidence" value="ECO:0007669"/>
    <property type="project" value="UniProtKB-SubCell"/>
</dbReference>
<gene>
    <name evidence="10" type="ORF">Dsin_007937</name>
</gene>
<evidence type="ECO:0000256" key="8">
    <source>
        <dbReference type="SAM" id="MobiDB-lite"/>
    </source>
</evidence>
<feature type="transmembrane region" description="Helical" evidence="9">
    <location>
        <begin position="99"/>
        <end position="116"/>
    </location>
</feature>
<keyword evidence="5 9" id="KW-1133">Transmembrane helix</keyword>
<comment type="function">
    <text evidence="1">May have a structural role to stabilize the lipid body during desiccation of the seed by preventing coalescence of the oil. Probably interacts with both lipid and phospholipid moieties of lipid bodies. May also provide recognition signals for specific lipase anchorage in lipolysis during seedling growth.</text>
</comment>
<feature type="compositionally biased region" description="Polar residues" evidence="8">
    <location>
        <begin position="140"/>
        <end position="160"/>
    </location>
</feature>
<dbReference type="GO" id="GO:0012511">
    <property type="term" value="C:monolayer-surrounded lipid storage body"/>
    <property type="evidence" value="ECO:0007669"/>
    <property type="project" value="InterPro"/>
</dbReference>
<keyword evidence="3 7" id="KW-0551">Lipid droplet</keyword>
<dbReference type="AlphaFoldDB" id="A0AAE0B2F7"/>
<evidence type="ECO:0000313" key="10">
    <source>
        <dbReference type="EMBL" id="KAK3228075.1"/>
    </source>
</evidence>
<accession>A0AAE0B2F7</accession>
<sequence length="167" mass="17825">MAEQRQATYGQVQQHQPQNYPTDAIRGMLPEHSPSKSQIIAVVTLFPIGGTLLLLSGLTLAGTLIGLAVATPLFVIFSPVLVPAAIVIAFAVAGFLTSGAFGIIALSSLSWMANFLRKVGATSRTTAPEQMEQFKRRVQDTTGQIGQKTKETGQAIQTKAQEGKDRT</sequence>
<feature type="transmembrane region" description="Helical" evidence="9">
    <location>
        <begin position="73"/>
        <end position="93"/>
    </location>
</feature>
<dbReference type="EMBL" id="JANJYJ010000002">
    <property type="protein sequence ID" value="KAK3228075.1"/>
    <property type="molecule type" value="Genomic_DNA"/>
</dbReference>
<dbReference type="Pfam" id="PF01277">
    <property type="entry name" value="Oleosin"/>
    <property type="match status" value="1"/>
</dbReference>
<proteinExistence type="inferred from homology"/>
<dbReference type="Proteomes" id="UP001281410">
    <property type="component" value="Unassembled WGS sequence"/>
</dbReference>
<keyword evidence="4 9" id="KW-0812">Transmembrane</keyword>
<dbReference type="PANTHER" id="PTHR33203">
    <property type="entry name" value="OLEOSIN"/>
    <property type="match status" value="1"/>
</dbReference>
<evidence type="ECO:0000256" key="7">
    <source>
        <dbReference type="RuleBase" id="RU000540"/>
    </source>
</evidence>
<dbReference type="InterPro" id="IPR000136">
    <property type="entry name" value="Oleosin"/>
</dbReference>
<evidence type="ECO:0000256" key="5">
    <source>
        <dbReference type="ARBA" id="ARBA00022989"/>
    </source>
</evidence>
<feature type="region of interest" description="Disordered" evidence="8">
    <location>
        <begin position="136"/>
        <end position="167"/>
    </location>
</feature>
<evidence type="ECO:0000256" key="4">
    <source>
        <dbReference type="ARBA" id="ARBA00022692"/>
    </source>
</evidence>
<feature type="transmembrane region" description="Helical" evidence="9">
    <location>
        <begin position="39"/>
        <end position="61"/>
    </location>
</feature>
<evidence type="ECO:0000256" key="9">
    <source>
        <dbReference type="SAM" id="Phobius"/>
    </source>
</evidence>
<evidence type="ECO:0000313" key="11">
    <source>
        <dbReference type="Proteomes" id="UP001281410"/>
    </source>
</evidence>
<comment type="subcellular location">
    <subcellularLocation>
        <location evidence="7">Lipid droplet</location>
    </subcellularLocation>
    <subcellularLocation>
        <location evidence="7">Membrane</location>
        <topology evidence="7">Multi-pass membrane protein</topology>
    </subcellularLocation>
</comment>
<dbReference type="GO" id="GO:0010344">
    <property type="term" value="P:seed oilbody biogenesis"/>
    <property type="evidence" value="ECO:0007669"/>
    <property type="project" value="TreeGrafter"/>
</dbReference>
<reference evidence="10" key="1">
    <citation type="journal article" date="2023" name="Plant J.">
        <title>Genome sequences and population genomics provide insights into the demographic history, inbreeding, and mutation load of two 'living fossil' tree species of Dipteronia.</title>
        <authorList>
            <person name="Feng Y."/>
            <person name="Comes H.P."/>
            <person name="Chen J."/>
            <person name="Zhu S."/>
            <person name="Lu R."/>
            <person name="Zhang X."/>
            <person name="Li P."/>
            <person name="Qiu J."/>
            <person name="Olsen K.M."/>
            <person name="Qiu Y."/>
        </authorList>
    </citation>
    <scope>NUCLEOTIDE SEQUENCE</scope>
    <source>
        <strain evidence="10">NBL</strain>
    </source>
</reference>
<dbReference type="PROSITE" id="PS00811">
    <property type="entry name" value="OLEOSINS"/>
    <property type="match status" value="1"/>
</dbReference>
<comment type="similarity">
    <text evidence="2 7">Belongs to the oleosin family.</text>
</comment>